<sequence>MNNVKKFRQELNKIAKEVRDTGRSIPISITPSAEARVLRHLADKIDTLVSTQ</sequence>
<evidence type="ECO:0000313" key="1">
    <source>
        <dbReference type="EMBL" id="KKM99410.1"/>
    </source>
</evidence>
<comment type="caution">
    <text evidence="1">The sequence shown here is derived from an EMBL/GenBank/DDBJ whole genome shotgun (WGS) entry which is preliminary data.</text>
</comment>
<dbReference type="EMBL" id="LAZR01005499">
    <property type="protein sequence ID" value="KKM99410.1"/>
    <property type="molecule type" value="Genomic_DNA"/>
</dbReference>
<protein>
    <submittedName>
        <fullName evidence="1">Uncharacterized protein</fullName>
    </submittedName>
</protein>
<proteinExistence type="predicted"/>
<gene>
    <name evidence="1" type="ORF">LCGC14_1148090</name>
</gene>
<organism evidence="1">
    <name type="scientific">marine sediment metagenome</name>
    <dbReference type="NCBI Taxonomy" id="412755"/>
    <lineage>
        <taxon>unclassified sequences</taxon>
        <taxon>metagenomes</taxon>
        <taxon>ecological metagenomes</taxon>
    </lineage>
</organism>
<accession>A0A0F9PEG2</accession>
<dbReference type="AlphaFoldDB" id="A0A0F9PEG2"/>
<name>A0A0F9PEG2_9ZZZZ</name>
<reference evidence="1" key="1">
    <citation type="journal article" date="2015" name="Nature">
        <title>Complex archaea that bridge the gap between prokaryotes and eukaryotes.</title>
        <authorList>
            <person name="Spang A."/>
            <person name="Saw J.H."/>
            <person name="Jorgensen S.L."/>
            <person name="Zaremba-Niedzwiedzka K."/>
            <person name="Martijn J."/>
            <person name="Lind A.E."/>
            <person name="van Eijk R."/>
            <person name="Schleper C."/>
            <person name="Guy L."/>
            <person name="Ettema T.J."/>
        </authorList>
    </citation>
    <scope>NUCLEOTIDE SEQUENCE</scope>
</reference>